<protein>
    <submittedName>
        <fullName evidence="2">Uncharacterized protein</fullName>
    </submittedName>
</protein>
<proteinExistence type="predicted"/>
<dbReference type="EMBL" id="JACHMX010000001">
    <property type="protein sequence ID" value="MBB5856422.1"/>
    <property type="molecule type" value="Genomic_DNA"/>
</dbReference>
<comment type="caution">
    <text evidence="2">The sequence shown here is derived from an EMBL/GenBank/DDBJ whole genome shotgun (WGS) entry which is preliminary data.</text>
</comment>
<dbReference type="RefSeq" id="WP_184901819.1">
    <property type="nucleotide sequence ID" value="NZ_JACHMX010000001.1"/>
</dbReference>
<name>A0A841BCX6_9PSEU</name>
<feature type="compositionally biased region" description="Polar residues" evidence="1">
    <location>
        <begin position="174"/>
        <end position="189"/>
    </location>
</feature>
<sequence length="397" mass="43705">MATDEEHSDTPTSLADRAITVARRHRAIDPRAFADRDTIPSSWHRRAITTTRLAVALGVGVECVIVRDDPERHYGIGARTSPGDLIEVTSDGRPWYFIPDVTGFVMWSWLLLGPCPDCEAPRVPVTPSRRPRRATSTSTPSPNTTSLTPHPSNFTATPPTAPTTSTPPPRRTPHGTTKGSPVMTTTPTSPIDKPARIFKNDRIALAAIEIATALPGHWTVGRGRGDNEVADVRCLSTGIGLGFHPVQEPGAWRYTLVPGPVPYDIRDVFTWQYSDEYPAATFTVGAPATEVATHIQQKLIPALHQWIDHARATQRERTEAQRRVHEARKQITTQLESEFPPEFEPVSVYHLDDDHVSLRLTMSVDDALTRIPALAQALRADDATTAPSTPTETRETK</sequence>
<accession>A0A841BCX6</accession>
<feature type="compositionally biased region" description="Low complexity" evidence="1">
    <location>
        <begin position="122"/>
        <end position="158"/>
    </location>
</feature>
<evidence type="ECO:0000313" key="2">
    <source>
        <dbReference type="EMBL" id="MBB5856422.1"/>
    </source>
</evidence>
<evidence type="ECO:0000256" key="1">
    <source>
        <dbReference type="SAM" id="MobiDB-lite"/>
    </source>
</evidence>
<evidence type="ECO:0000313" key="3">
    <source>
        <dbReference type="Proteomes" id="UP000580861"/>
    </source>
</evidence>
<dbReference type="Proteomes" id="UP000580861">
    <property type="component" value="Unassembled WGS sequence"/>
</dbReference>
<gene>
    <name evidence="2" type="ORF">HDA45_006509</name>
</gene>
<feature type="compositionally biased region" description="Pro residues" evidence="1">
    <location>
        <begin position="159"/>
        <end position="170"/>
    </location>
</feature>
<reference evidence="2 3" key="1">
    <citation type="submission" date="2020-08" db="EMBL/GenBank/DDBJ databases">
        <title>Sequencing the genomes of 1000 actinobacteria strains.</title>
        <authorList>
            <person name="Klenk H.-P."/>
        </authorList>
    </citation>
    <scope>NUCLEOTIDE SEQUENCE [LARGE SCALE GENOMIC DNA]</scope>
    <source>
        <strain evidence="2 3">DSM 45272</strain>
    </source>
</reference>
<keyword evidence="3" id="KW-1185">Reference proteome</keyword>
<dbReference type="AlphaFoldDB" id="A0A841BCX6"/>
<organism evidence="2 3">
    <name type="scientific">Amycolatopsis umgeniensis</name>
    <dbReference type="NCBI Taxonomy" id="336628"/>
    <lineage>
        <taxon>Bacteria</taxon>
        <taxon>Bacillati</taxon>
        <taxon>Actinomycetota</taxon>
        <taxon>Actinomycetes</taxon>
        <taxon>Pseudonocardiales</taxon>
        <taxon>Pseudonocardiaceae</taxon>
        <taxon>Amycolatopsis</taxon>
    </lineage>
</organism>
<feature type="region of interest" description="Disordered" evidence="1">
    <location>
        <begin position="122"/>
        <end position="194"/>
    </location>
</feature>